<gene>
    <name evidence="9" type="ORF">GCM10022406_23990</name>
</gene>
<evidence type="ECO:0000313" key="10">
    <source>
        <dbReference type="Proteomes" id="UP001499909"/>
    </source>
</evidence>
<name>A0ABP7NAK1_9BACT</name>
<feature type="binding site" evidence="7">
    <location>
        <begin position="30"/>
        <end position="37"/>
    </location>
    <ligand>
        <name>ATP</name>
        <dbReference type="ChEBI" id="CHEBI:30616"/>
    </ligand>
</feature>
<dbReference type="PANTHER" id="PTHR11070:SF2">
    <property type="entry name" value="ATP-DEPENDENT DNA HELICASE SRS2"/>
    <property type="match status" value="1"/>
</dbReference>
<dbReference type="Gene3D" id="1.10.486.10">
    <property type="entry name" value="PCRA, domain 4"/>
    <property type="match status" value="1"/>
</dbReference>
<protein>
    <recommendedName>
        <fullName evidence="6">DNA 3'-5' helicase II</fullName>
    </recommendedName>
</protein>
<keyword evidence="2 7" id="KW-0378">Hydrolase</keyword>
<evidence type="ECO:0000256" key="1">
    <source>
        <dbReference type="ARBA" id="ARBA00022741"/>
    </source>
</evidence>
<evidence type="ECO:0000256" key="2">
    <source>
        <dbReference type="ARBA" id="ARBA00022801"/>
    </source>
</evidence>
<keyword evidence="5" id="KW-0238">DNA-binding</keyword>
<keyword evidence="3 7" id="KW-0347">Helicase</keyword>
<evidence type="ECO:0000256" key="5">
    <source>
        <dbReference type="ARBA" id="ARBA00023125"/>
    </source>
</evidence>
<keyword evidence="10" id="KW-1185">Reference proteome</keyword>
<keyword evidence="4 7" id="KW-0067">ATP-binding</keyword>
<reference evidence="10" key="1">
    <citation type="journal article" date="2019" name="Int. J. Syst. Evol. Microbiol.">
        <title>The Global Catalogue of Microorganisms (GCM) 10K type strain sequencing project: providing services to taxonomists for standard genome sequencing and annotation.</title>
        <authorList>
            <consortium name="The Broad Institute Genomics Platform"/>
            <consortium name="The Broad Institute Genome Sequencing Center for Infectious Disease"/>
            <person name="Wu L."/>
            <person name="Ma J."/>
        </authorList>
    </citation>
    <scope>NUCLEOTIDE SEQUENCE [LARGE SCALE GENOMIC DNA]</scope>
    <source>
        <strain evidence="10">JCM 17214</strain>
    </source>
</reference>
<dbReference type="Gene3D" id="1.10.10.160">
    <property type="match status" value="1"/>
</dbReference>
<sequence length="511" mass="57080">MLTPKWNAGLIGPHLEMAAYDGTDYLRVKAGPGTGKTYALMRRVTRLLEEGVDPKTILAVSFTRTAAQDLITKLQELDAPGAELVNACTLHSLAFRILNKKAVFEALNRNSRPMMDFEVECLIADLAYSFDGIDKTRDLLESFESYWATLQSEDPNPSDDPTEQRFEIALERWLRYHQSMLIGEVVVLALRYLKTNPAAAEALGYAHVLVDEYQDLNRADQELIEILASDGALTAIGDEDQSIYSFRHAHPEAITGFDDVHPETHDVELLECRRCPKKVLKMANALILHNERGNDAILLPFATNPEGDVHIVQHESDSHEVSLTAAYIKWYLAENPDVNPGEVLILSPRKQSGYALRNMLNGTGVPAQSFFAEDCLNTEIAKQGFSILSLLVDPNDRTALRAWLGIDRPDKRVAPYRSLVAEAKAAGISPKEFLDLVLAEEAKAPRYCTELIERYKLLLGHLDTCSKLTPSQIVDHCWPDRNEECESVRTIALDALIDGDEVSTFREKTCS</sequence>
<evidence type="ECO:0000256" key="6">
    <source>
        <dbReference type="ARBA" id="ARBA00034923"/>
    </source>
</evidence>
<evidence type="ECO:0000256" key="4">
    <source>
        <dbReference type="ARBA" id="ARBA00022840"/>
    </source>
</evidence>
<proteinExistence type="predicted"/>
<dbReference type="InterPro" id="IPR014016">
    <property type="entry name" value="UvrD-like_ATP-bd"/>
</dbReference>
<dbReference type="CDD" id="cd17932">
    <property type="entry name" value="DEXQc_UvrD"/>
    <property type="match status" value="1"/>
</dbReference>
<evidence type="ECO:0000256" key="7">
    <source>
        <dbReference type="PROSITE-ProRule" id="PRU00560"/>
    </source>
</evidence>
<evidence type="ECO:0000256" key="3">
    <source>
        <dbReference type="ARBA" id="ARBA00022806"/>
    </source>
</evidence>
<accession>A0ABP7NAK1</accession>
<dbReference type="EMBL" id="BAABDH010000039">
    <property type="protein sequence ID" value="GAA3938982.1"/>
    <property type="molecule type" value="Genomic_DNA"/>
</dbReference>
<dbReference type="Pfam" id="PF00580">
    <property type="entry name" value="UvrD-helicase"/>
    <property type="match status" value="1"/>
</dbReference>
<dbReference type="Proteomes" id="UP001499909">
    <property type="component" value="Unassembled WGS sequence"/>
</dbReference>
<dbReference type="PANTHER" id="PTHR11070">
    <property type="entry name" value="UVRD / RECB / PCRA DNA HELICASE FAMILY MEMBER"/>
    <property type="match status" value="1"/>
</dbReference>
<dbReference type="InterPro" id="IPR013986">
    <property type="entry name" value="DExx_box_DNA_helicase_dom_sf"/>
</dbReference>
<feature type="domain" description="UvrD-like helicase ATP-binding" evidence="8">
    <location>
        <begin position="9"/>
        <end position="276"/>
    </location>
</feature>
<dbReference type="InterPro" id="IPR027417">
    <property type="entry name" value="P-loop_NTPase"/>
</dbReference>
<keyword evidence="1 7" id="KW-0547">Nucleotide-binding</keyword>
<dbReference type="Gene3D" id="3.40.50.300">
    <property type="entry name" value="P-loop containing nucleotide triphosphate hydrolases"/>
    <property type="match status" value="2"/>
</dbReference>
<dbReference type="SUPFAM" id="SSF52540">
    <property type="entry name" value="P-loop containing nucleoside triphosphate hydrolases"/>
    <property type="match status" value="1"/>
</dbReference>
<comment type="caution">
    <text evidence="9">The sequence shown here is derived from an EMBL/GenBank/DDBJ whole genome shotgun (WGS) entry which is preliminary data.</text>
</comment>
<evidence type="ECO:0000259" key="8">
    <source>
        <dbReference type="PROSITE" id="PS51198"/>
    </source>
</evidence>
<evidence type="ECO:0000313" key="9">
    <source>
        <dbReference type="EMBL" id="GAA3938982.1"/>
    </source>
</evidence>
<dbReference type="InterPro" id="IPR000212">
    <property type="entry name" value="DNA_helicase_UvrD/REP"/>
</dbReference>
<dbReference type="PROSITE" id="PS51198">
    <property type="entry name" value="UVRD_HELICASE_ATP_BIND"/>
    <property type="match status" value="1"/>
</dbReference>
<dbReference type="RefSeq" id="WP_345113986.1">
    <property type="nucleotide sequence ID" value="NZ_BAABDH010000039.1"/>
</dbReference>
<organism evidence="9 10">
    <name type="scientific">Hymenobacter algoricola</name>
    <dbReference type="NCBI Taxonomy" id="486267"/>
    <lineage>
        <taxon>Bacteria</taxon>
        <taxon>Pseudomonadati</taxon>
        <taxon>Bacteroidota</taxon>
        <taxon>Cytophagia</taxon>
        <taxon>Cytophagales</taxon>
        <taxon>Hymenobacteraceae</taxon>
        <taxon>Hymenobacter</taxon>
    </lineage>
</organism>